<accession>A0A8C9G1Q0</accession>
<evidence type="ECO:0000313" key="2">
    <source>
        <dbReference type="Ensembl" id="ENSPSTP00000022716.1"/>
    </source>
</evidence>
<protein>
    <recommendedName>
        <fullName evidence="4">Cyclin-Y</fullName>
    </recommendedName>
</protein>
<keyword evidence="3" id="KW-1185">Reference proteome</keyword>
<feature type="transmembrane region" description="Helical" evidence="1">
    <location>
        <begin position="92"/>
        <end position="113"/>
    </location>
</feature>
<keyword evidence="1" id="KW-1133">Transmembrane helix</keyword>
<evidence type="ECO:0000313" key="3">
    <source>
        <dbReference type="Proteomes" id="UP000694428"/>
    </source>
</evidence>
<name>A0A8C9G1Q0_PAVCR</name>
<keyword evidence="1" id="KW-0812">Transmembrane</keyword>
<keyword evidence="1" id="KW-0472">Membrane</keyword>
<dbReference type="AlphaFoldDB" id="A0A8C9G1Q0"/>
<organism evidence="2 3">
    <name type="scientific">Pavo cristatus</name>
    <name type="common">Indian peafowl</name>
    <name type="synonym">Blue peafowl</name>
    <dbReference type="NCBI Taxonomy" id="9049"/>
    <lineage>
        <taxon>Eukaryota</taxon>
        <taxon>Metazoa</taxon>
        <taxon>Chordata</taxon>
        <taxon>Craniata</taxon>
        <taxon>Vertebrata</taxon>
        <taxon>Euteleostomi</taxon>
        <taxon>Archelosauria</taxon>
        <taxon>Archosauria</taxon>
        <taxon>Dinosauria</taxon>
        <taxon>Saurischia</taxon>
        <taxon>Theropoda</taxon>
        <taxon>Coelurosauria</taxon>
        <taxon>Aves</taxon>
        <taxon>Neognathae</taxon>
        <taxon>Galloanserae</taxon>
        <taxon>Galliformes</taxon>
        <taxon>Phasianidae</taxon>
        <taxon>Phasianinae</taxon>
        <taxon>Pavo</taxon>
    </lineage>
</organism>
<evidence type="ECO:0008006" key="4">
    <source>
        <dbReference type="Google" id="ProtNLM"/>
    </source>
</evidence>
<sequence>MGNTTSCCVSSSPKLRRNAHSRLESYRPEADLSREDTGCNLQHISDRENIDGESRRHPKTLLGERSVMSGVRFHGLPWSPARRSACCASLRLHIFLIAYVAVILSQFCVKSVLGTGQAMMDSFSG</sequence>
<dbReference type="Ensembl" id="ENSPSTT00000023869.1">
    <property type="protein sequence ID" value="ENSPSTP00000022716.1"/>
    <property type="gene ID" value="ENSPSTG00000016677.1"/>
</dbReference>
<evidence type="ECO:0000256" key="1">
    <source>
        <dbReference type="SAM" id="Phobius"/>
    </source>
</evidence>
<dbReference type="Ensembl" id="ENSPSTT00000019663.1">
    <property type="protein sequence ID" value="ENSPSTP00000018770.1"/>
    <property type="gene ID" value="ENSPSTG00000013507.1"/>
</dbReference>
<reference evidence="2" key="1">
    <citation type="submission" date="2025-05" db="UniProtKB">
        <authorList>
            <consortium name="Ensembl"/>
        </authorList>
    </citation>
    <scope>IDENTIFICATION</scope>
</reference>
<proteinExistence type="predicted"/>
<dbReference type="Proteomes" id="UP000694428">
    <property type="component" value="Unplaced"/>
</dbReference>